<protein>
    <recommendedName>
        <fullName evidence="2">Tyrosine specific protein phosphatases domain-containing protein</fullName>
    </recommendedName>
</protein>
<dbReference type="Proteomes" id="UP000435649">
    <property type="component" value="Unassembled WGS sequence"/>
</dbReference>
<dbReference type="PROSITE" id="PS00383">
    <property type="entry name" value="TYR_PHOSPHATASE_1"/>
    <property type="match status" value="1"/>
</dbReference>
<gene>
    <name evidence="3" type="ORF">FYJ85_18340</name>
</gene>
<dbReference type="GO" id="GO:0016791">
    <property type="term" value="F:phosphatase activity"/>
    <property type="evidence" value="ECO:0007669"/>
    <property type="project" value="TreeGrafter"/>
</dbReference>
<evidence type="ECO:0000256" key="1">
    <source>
        <dbReference type="ARBA" id="ARBA00009580"/>
    </source>
</evidence>
<dbReference type="InterPro" id="IPR000387">
    <property type="entry name" value="Tyr_Pase_dom"/>
</dbReference>
<comment type="caution">
    <text evidence="3">The sequence shown here is derived from an EMBL/GenBank/DDBJ whole genome shotgun (WGS) entry which is preliminary data.</text>
</comment>
<dbReference type="InterPro" id="IPR029021">
    <property type="entry name" value="Prot-tyrosine_phosphatase-like"/>
</dbReference>
<dbReference type="PANTHER" id="PTHR31126:SF72">
    <property type="entry name" value="DUAL SPECIFICITY PROTEIN PHOSPHATASE TPBA"/>
    <property type="match status" value="1"/>
</dbReference>
<proteinExistence type="inferred from homology"/>
<accession>A0A844G9C9</accession>
<name>A0A844G9C9_9BACT</name>
<dbReference type="PROSITE" id="PS50056">
    <property type="entry name" value="TYR_PHOSPHATASE_2"/>
    <property type="match status" value="1"/>
</dbReference>
<dbReference type="EMBL" id="VUNS01000027">
    <property type="protein sequence ID" value="MST98998.1"/>
    <property type="molecule type" value="Genomic_DNA"/>
</dbReference>
<dbReference type="InterPro" id="IPR016130">
    <property type="entry name" value="Tyr_Pase_AS"/>
</dbReference>
<evidence type="ECO:0000313" key="3">
    <source>
        <dbReference type="EMBL" id="MST98998.1"/>
    </source>
</evidence>
<dbReference type="Gene3D" id="3.90.190.10">
    <property type="entry name" value="Protein tyrosine phosphatase superfamily"/>
    <property type="match status" value="1"/>
</dbReference>
<evidence type="ECO:0000313" key="4">
    <source>
        <dbReference type="Proteomes" id="UP000435649"/>
    </source>
</evidence>
<evidence type="ECO:0000259" key="2">
    <source>
        <dbReference type="PROSITE" id="PS50056"/>
    </source>
</evidence>
<dbReference type="Pfam" id="PF22741">
    <property type="entry name" value="PTP-NADK"/>
    <property type="match status" value="1"/>
</dbReference>
<reference evidence="3 4" key="1">
    <citation type="submission" date="2019-08" db="EMBL/GenBank/DDBJ databases">
        <title>In-depth cultivation of the pig gut microbiome towards novel bacterial diversity and tailored functional studies.</title>
        <authorList>
            <person name="Wylensek D."/>
            <person name="Hitch T.C.A."/>
            <person name="Clavel T."/>
        </authorList>
    </citation>
    <scope>NUCLEOTIDE SEQUENCE [LARGE SCALE GENOMIC DNA]</scope>
    <source>
        <strain evidence="3 4">BBE-744-WT-12</strain>
    </source>
</reference>
<dbReference type="AlphaFoldDB" id="A0A844G9C9"/>
<comment type="similarity">
    <text evidence="1">Belongs to the protein-tyrosine phosphatase family.</text>
</comment>
<dbReference type="InterPro" id="IPR055214">
    <property type="entry name" value="PTP-NADK"/>
</dbReference>
<sequence>MKFVIPAAAHGSLFRRPAAWNAESKAGGLLFFSTGGDRVSDMRKWVKKLFFIVFSAIPTATVLAGNGELPRNFHEVDPANRICRSAQPGRREFEALEKRGFRTVLNLRNFHTDRRMLKDLKLEECAVPCNAGSMTEEHVYNALRIIRDKPKPLLIHCWHGSDRTGTVVAAFRIVFNGQEVETAIAEMREEKYGHHADIYDNLPELLRAVDWEKMRNRLQTEDLFVEPFKPEQVLRIDYAPEPFRVTAGGNTAENPGAALALVQEEWRKKPYRVALLVFDRQPGNPLYEPFAAKLNRLPELEEAVRIDAVPDETNDASMRTLCRRVGLEEGTARAVRVVPHRVIWTPPAGTPSK</sequence>
<dbReference type="PANTHER" id="PTHR31126">
    <property type="entry name" value="TYROSINE-PROTEIN PHOSPHATASE"/>
    <property type="match status" value="1"/>
</dbReference>
<organism evidence="3 4">
    <name type="scientific">Victivallis lenta</name>
    <dbReference type="NCBI Taxonomy" id="2606640"/>
    <lineage>
        <taxon>Bacteria</taxon>
        <taxon>Pseudomonadati</taxon>
        <taxon>Lentisphaerota</taxon>
        <taxon>Lentisphaeria</taxon>
        <taxon>Victivallales</taxon>
        <taxon>Victivallaceae</taxon>
        <taxon>Victivallis</taxon>
    </lineage>
</organism>
<dbReference type="SUPFAM" id="SSF52799">
    <property type="entry name" value="(Phosphotyrosine protein) phosphatases II"/>
    <property type="match status" value="1"/>
</dbReference>
<keyword evidence="4" id="KW-1185">Reference proteome</keyword>
<feature type="domain" description="Tyrosine specific protein phosphatases" evidence="2">
    <location>
        <begin position="137"/>
        <end position="193"/>
    </location>
</feature>